<keyword evidence="1" id="KW-0378">Hydrolase</keyword>
<evidence type="ECO:0000313" key="3">
    <source>
        <dbReference type="EMBL" id="QNB45480.1"/>
    </source>
</evidence>
<dbReference type="PANTHER" id="PTHR30337">
    <property type="entry name" value="COMPONENT OF ATP-DEPENDENT DSDNA EXONUCLEASE"/>
    <property type="match status" value="1"/>
</dbReference>
<feature type="domain" description="Calcineurin-like phosphoesterase" evidence="2">
    <location>
        <begin position="6"/>
        <end position="197"/>
    </location>
</feature>
<dbReference type="InterPro" id="IPR029052">
    <property type="entry name" value="Metallo-depent_PP-like"/>
</dbReference>
<evidence type="ECO:0000313" key="4">
    <source>
        <dbReference type="Proteomes" id="UP000515847"/>
    </source>
</evidence>
<evidence type="ECO:0000259" key="2">
    <source>
        <dbReference type="Pfam" id="PF00149"/>
    </source>
</evidence>
<dbReference type="CDD" id="cd00840">
    <property type="entry name" value="MPP_Mre11_N"/>
    <property type="match status" value="1"/>
</dbReference>
<reference evidence="3 4" key="1">
    <citation type="journal article" date="2019" name="Front. Microbiol.">
        <title>Thermoanaerosceptrum fracticalcis gen. nov. sp. nov., a Novel Fumarate-Fermenting Microorganism From a Deep Fractured Carbonate Aquifer of the US Great Basin.</title>
        <authorList>
            <person name="Hamilton-Brehm S.D."/>
            <person name="Stewart L.E."/>
            <person name="Zavarin M."/>
            <person name="Caldwell M."/>
            <person name="Lawson P.A."/>
            <person name="Onstott T.C."/>
            <person name="Grzymski J."/>
            <person name="Neveux I."/>
            <person name="Lollar B.S."/>
            <person name="Russell C.E."/>
            <person name="Moser D.P."/>
        </authorList>
    </citation>
    <scope>NUCLEOTIDE SEQUENCE [LARGE SCALE GENOMIC DNA]</scope>
    <source>
        <strain evidence="3 4">DRI-13</strain>
    </source>
</reference>
<protein>
    <submittedName>
        <fullName evidence="3">DNA repair exonuclease</fullName>
    </submittedName>
</protein>
<dbReference type="AlphaFoldDB" id="A0A7G6E076"/>
<keyword evidence="3" id="KW-0269">Exonuclease</keyword>
<sequence length="377" mass="43414">MLKPVKILHCADFHFDTPFRELSGTVAEKRKEDLRETFGRVVNLARQERVDIMLLCGDLFDNQMVSRMTIDYLISKLREIPEVRVFISPGNHDPYNENSYYQLVQWPENIHIFKNTLEKVEIQELNTCVYGRGFIRPHQQDSLLKGFSVDDSTKLNIMTLHGDVVQPGQCSDYNPITPEEIKESRLDYLALGHRHSYTNIAKMDDTSWAYCGCPEGRAFDELGDKGILLGELRKGSCNVVFKSISKRKYFELKIDISSCKTYEEIGVSTLEKASVLEPGKNLFKVILQGEIPEDFMLNTSVIKEKLEDQFYFLKVEDETTTRVDSELLANDFTLRGVFVKKMLEQIRQTQDQADRRKAELALKYGLRILEQGEAGIE</sequence>
<dbReference type="KEGG" id="tfr:BR63_03595"/>
<dbReference type="Pfam" id="PF00149">
    <property type="entry name" value="Metallophos"/>
    <property type="match status" value="1"/>
</dbReference>
<dbReference type="Proteomes" id="UP000515847">
    <property type="component" value="Chromosome"/>
</dbReference>
<keyword evidence="4" id="KW-1185">Reference proteome</keyword>
<dbReference type="SUPFAM" id="SSF56300">
    <property type="entry name" value="Metallo-dependent phosphatases"/>
    <property type="match status" value="1"/>
</dbReference>
<dbReference type="EMBL" id="CP045798">
    <property type="protein sequence ID" value="QNB45480.1"/>
    <property type="molecule type" value="Genomic_DNA"/>
</dbReference>
<gene>
    <name evidence="3" type="ORF">BR63_03595</name>
</gene>
<proteinExistence type="predicted"/>
<evidence type="ECO:0000256" key="1">
    <source>
        <dbReference type="ARBA" id="ARBA00022801"/>
    </source>
</evidence>
<dbReference type="InterPro" id="IPR041796">
    <property type="entry name" value="Mre11_N"/>
</dbReference>
<accession>A0A7G6E076</accession>
<dbReference type="Gene3D" id="3.60.21.10">
    <property type="match status" value="1"/>
</dbReference>
<dbReference type="GO" id="GO:0004527">
    <property type="term" value="F:exonuclease activity"/>
    <property type="evidence" value="ECO:0007669"/>
    <property type="project" value="UniProtKB-KW"/>
</dbReference>
<keyword evidence="3" id="KW-0540">Nuclease</keyword>
<dbReference type="InterPro" id="IPR004843">
    <property type="entry name" value="Calcineurin-like_PHP"/>
</dbReference>
<dbReference type="PANTHER" id="PTHR30337:SF7">
    <property type="entry name" value="PHOSPHOESTERASE"/>
    <property type="match status" value="1"/>
</dbReference>
<dbReference type="InterPro" id="IPR050535">
    <property type="entry name" value="DNA_Repair-Maintenance_Comp"/>
</dbReference>
<name>A0A7G6E076_THEFR</name>
<organism evidence="3 4">
    <name type="scientific">Thermanaerosceptrum fracticalcis</name>
    <dbReference type="NCBI Taxonomy" id="1712410"/>
    <lineage>
        <taxon>Bacteria</taxon>
        <taxon>Bacillati</taxon>
        <taxon>Bacillota</taxon>
        <taxon>Clostridia</taxon>
        <taxon>Eubacteriales</taxon>
        <taxon>Peptococcaceae</taxon>
        <taxon>Thermanaerosceptrum</taxon>
    </lineage>
</organism>